<dbReference type="Gene3D" id="3.30.70.1520">
    <property type="entry name" value="Heterotetrameric sarcosine oxidase"/>
    <property type="match status" value="1"/>
</dbReference>
<accession>A0A345NK49</accession>
<dbReference type="InterPro" id="IPR006280">
    <property type="entry name" value="SoxG_het"/>
</dbReference>
<evidence type="ECO:0000313" key="2">
    <source>
        <dbReference type="Proteomes" id="UP000253790"/>
    </source>
</evidence>
<sequence length="216" mass="22945">MAETTKQDAGAAGPGVAQLRRSPAQGLAQDMTAGSTAQVALREVPFAVMTALRAEPGSAAARRVEEALGCPLPTAAGEVTSAGERHVLWIAPDEFLTWSPDGTLDPVAAGEELADRVGTDRGQAVDVSSNRTTLELSGPWAASVLAKSCTMDLHTSAWPAGRAFATTVGRVPAVVWRVEEDTFRVLPRSSFAEHLVRWLLDGMQEFSDPAARPLWR</sequence>
<dbReference type="InterPro" id="IPR027266">
    <property type="entry name" value="TrmE/GcvT-like"/>
</dbReference>
<dbReference type="SUPFAM" id="SSF103025">
    <property type="entry name" value="Folate-binding domain"/>
    <property type="match status" value="1"/>
</dbReference>
<dbReference type="GO" id="GO:1901053">
    <property type="term" value="P:sarcosine catabolic process"/>
    <property type="evidence" value="ECO:0007669"/>
    <property type="project" value="InterPro"/>
</dbReference>
<organism evidence="1 2">
    <name type="scientific">Ornithinimicrobium avium</name>
    <dbReference type="NCBI Taxonomy" id="2283195"/>
    <lineage>
        <taxon>Bacteria</taxon>
        <taxon>Bacillati</taxon>
        <taxon>Actinomycetota</taxon>
        <taxon>Actinomycetes</taxon>
        <taxon>Micrococcales</taxon>
        <taxon>Ornithinimicrobiaceae</taxon>
        <taxon>Ornithinimicrobium</taxon>
    </lineage>
</organism>
<dbReference type="GO" id="GO:0008115">
    <property type="term" value="F:sarcosine oxidase activity"/>
    <property type="evidence" value="ECO:0007669"/>
    <property type="project" value="InterPro"/>
</dbReference>
<dbReference type="InterPro" id="IPR007375">
    <property type="entry name" value="SoxG"/>
</dbReference>
<dbReference type="KEGG" id="orn:DV701_04040"/>
<protein>
    <submittedName>
        <fullName evidence="1">Sarcosine oxidase subunit gamma family protein</fullName>
    </submittedName>
</protein>
<dbReference type="EMBL" id="CP031229">
    <property type="protein sequence ID" value="AXH95407.1"/>
    <property type="molecule type" value="Genomic_DNA"/>
</dbReference>
<dbReference type="RefSeq" id="WP_114927172.1">
    <property type="nucleotide sequence ID" value="NZ_CP031229.1"/>
</dbReference>
<evidence type="ECO:0000313" key="1">
    <source>
        <dbReference type="EMBL" id="AXH95407.1"/>
    </source>
</evidence>
<proteinExistence type="predicted"/>
<keyword evidence="2" id="KW-1185">Reference proteome</keyword>
<dbReference type="NCBIfam" id="TIGR01375">
    <property type="entry name" value="soxG"/>
    <property type="match status" value="1"/>
</dbReference>
<dbReference type="Proteomes" id="UP000253790">
    <property type="component" value="Chromosome"/>
</dbReference>
<name>A0A345NK49_9MICO</name>
<dbReference type="AlphaFoldDB" id="A0A345NK49"/>
<reference evidence="1 2" key="1">
    <citation type="submission" date="2018-07" db="EMBL/GenBank/DDBJ databases">
        <title>Complete genome sequencing of Ornithinimicrobium sp. AMA3305.</title>
        <authorList>
            <person name="Bae J.-W."/>
        </authorList>
    </citation>
    <scope>NUCLEOTIDE SEQUENCE [LARGE SCALE GENOMIC DNA]</scope>
    <source>
        <strain evidence="1 2">AMA3305</strain>
    </source>
</reference>
<dbReference type="Pfam" id="PF04268">
    <property type="entry name" value="SoxG"/>
    <property type="match status" value="1"/>
</dbReference>
<gene>
    <name evidence="1" type="primary">soxG</name>
    <name evidence="1" type="ORF">DV701_04040</name>
</gene>
<dbReference type="Gene3D" id="3.30.1360.120">
    <property type="entry name" value="Probable tRNA modification gtpase trme, domain 1"/>
    <property type="match status" value="1"/>
</dbReference>
<dbReference type="OrthoDB" id="9814782at2"/>